<keyword evidence="2" id="KW-0378">Hydrolase</keyword>
<gene>
    <name evidence="2" type="ORF">ACFQ2I_17160</name>
</gene>
<dbReference type="PANTHER" id="PTHR30383">
    <property type="entry name" value="THIOESTERASE 1/PROTEASE 1/LYSOPHOSPHOLIPASE L1"/>
    <property type="match status" value="1"/>
</dbReference>
<dbReference type="Pfam" id="PF13472">
    <property type="entry name" value="Lipase_GDSL_2"/>
    <property type="match status" value="1"/>
</dbReference>
<accession>A0ABW3HUB9</accession>
<protein>
    <submittedName>
        <fullName evidence="2">SGNH/GDSL hydrolase family protein</fullName>
    </submittedName>
</protein>
<dbReference type="SUPFAM" id="SSF52266">
    <property type="entry name" value="SGNH hydrolase"/>
    <property type="match status" value="1"/>
</dbReference>
<dbReference type="EMBL" id="JBHTJZ010000030">
    <property type="protein sequence ID" value="MFD0961095.1"/>
    <property type="molecule type" value="Genomic_DNA"/>
</dbReference>
<dbReference type="RefSeq" id="WP_377566333.1">
    <property type="nucleotide sequence ID" value="NZ_JBHTJZ010000030.1"/>
</dbReference>
<reference evidence="3" key="1">
    <citation type="journal article" date="2019" name="Int. J. Syst. Evol. Microbiol.">
        <title>The Global Catalogue of Microorganisms (GCM) 10K type strain sequencing project: providing services to taxonomists for standard genome sequencing and annotation.</title>
        <authorList>
            <consortium name="The Broad Institute Genomics Platform"/>
            <consortium name="The Broad Institute Genome Sequencing Center for Infectious Disease"/>
            <person name="Wu L."/>
            <person name="Ma J."/>
        </authorList>
    </citation>
    <scope>NUCLEOTIDE SEQUENCE [LARGE SCALE GENOMIC DNA]</scope>
    <source>
        <strain evidence="3">CCUG 59129</strain>
    </source>
</reference>
<dbReference type="InterPro" id="IPR051532">
    <property type="entry name" value="Ester_Hydrolysis_Enzymes"/>
</dbReference>
<evidence type="ECO:0000313" key="3">
    <source>
        <dbReference type="Proteomes" id="UP001596989"/>
    </source>
</evidence>
<name>A0ABW3HUB9_9BACL</name>
<proteinExistence type="predicted"/>
<comment type="caution">
    <text evidence="2">The sequence shown here is derived from an EMBL/GenBank/DDBJ whole genome shotgun (WGS) entry which is preliminary data.</text>
</comment>
<dbReference type="InterPro" id="IPR013830">
    <property type="entry name" value="SGNH_hydro"/>
</dbReference>
<keyword evidence="3" id="KW-1185">Reference proteome</keyword>
<dbReference type="GO" id="GO:0016787">
    <property type="term" value="F:hydrolase activity"/>
    <property type="evidence" value="ECO:0007669"/>
    <property type="project" value="UniProtKB-KW"/>
</dbReference>
<evidence type="ECO:0000313" key="2">
    <source>
        <dbReference type="EMBL" id="MFD0961095.1"/>
    </source>
</evidence>
<dbReference type="Proteomes" id="UP001596989">
    <property type="component" value="Unassembled WGS sequence"/>
</dbReference>
<feature type="domain" description="SGNH hydrolase-type esterase" evidence="1">
    <location>
        <begin position="18"/>
        <end position="194"/>
    </location>
</feature>
<dbReference type="PANTHER" id="PTHR30383:SF5">
    <property type="entry name" value="SGNH HYDROLASE-TYPE ESTERASE DOMAIN-CONTAINING PROTEIN"/>
    <property type="match status" value="1"/>
</dbReference>
<sequence>MLITMEKLANGEHALIVCIGDSITEQNYHLHSKLNYVGQLTERLMEQYGRRSMVVNAGKSGHTTVELIERLERDALRFKPNLVMVMIGMNDSARVTIDDFRQNLQTIIHHIASSGSEVLLLTQNMLDYNVVEGAVTLRKDYPAYTAVIREVAADTGTPLCDLCAEWAAHVNGNTNTHLMLMNDSIHPNEHGHKLMASALYKYLGIAAE</sequence>
<evidence type="ECO:0000259" key="1">
    <source>
        <dbReference type="Pfam" id="PF13472"/>
    </source>
</evidence>
<dbReference type="Gene3D" id="3.40.50.1110">
    <property type="entry name" value="SGNH hydrolase"/>
    <property type="match status" value="1"/>
</dbReference>
<organism evidence="2 3">
    <name type="scientific">Paenibacillus chungangensis</name>
    <dbReference type="NCBI Taxonomy" id="696535"/>
    <lineage>
        <taxon>Bacteria</taxon>
        <taxon>Bacillati</taxon>
        <taxon>Bacillota</taxon>
        <taxon>Bacilli</taxon>
        <taxon>Bacillales</taxon>
        <taxon>Paenibacillaceae</taxon>
        <taxon>Paenibacillus</taxon>
    </lineage>
</organism>
<dbReference type="InterPro" id="IPR036514">
    <property type="entry name" value="SGNH_hydro_sf"/>
</dbReference>